<evidence type="ECO:0000313" key="1">
    <source>
        <dbReference type="EMBL" id="GBL98243.1"/>
    </source>
</evidence>
<comment type="caution">
    <text evidence="1">The sequence shown here is derived from an EMBL/GenBank/DDBJ whole genome shotgun (WGS) entry which is preliminary data.</text>
</comment>
<sequence length="86" mass="9994">MRTILGRTSESQSEDEDNTRIATLLSKLLHHTKKSYQDDLKLDIHKRSVPRKLARARPKSDENWCGREFGNSTSLKINLELLDRKC</sequence>
<organism evidence="1 2">
    <name type="scientific">Araneus ventricosus</name>
    <name type="common">Orbweaver spider</name>
    <name type="synonym">Epeira ventricosa</name>
    <dbReference type="NCBI Taxonomy" id="182803"/>
    <lineage>
        <taxon>Eukaryota</taxon>
        <taxon>Metazoa</taxon>
        <taxon>Ecdysozoa</taxon>
        <taxon>Arthropoda</taxon>
        <taxon>Chelicerata</taxon>
        <taxon>Arachnida</taxon>
        <taxon>Araneae</taxon>
        <taxon>Araneomorphae</taxon>
        <taxon>Entelegynae</taxon>
        <taxon>Araneoidea</taxon>
        <taxon>Araneidae</taxon>
        <taxon>Araneus</taxon>
    </lineage>
</organism>
<proteinExistence type="predicted"/>
<accession>A0A4Y2C286</accession>
<evidence type="ECO:0000313" key="2">
    <source>
        <dbReference type="Proteomes" id="UP000499080"/>
    </source>
</evidence>
<reference evidence="1 2" key="1">
    <citation type="journal article" date="2019" name="Sci. Rep.">
        <title>Orb-weaving spider Araneus ventricosus genome elucidates the spidroin gene catalogue.</title>
        <authorList>
            <person name="Kono N."/>
            <person name="Nakamura H."/>
            <person name="Ohtoshi R."/>
            <person name="Moran D.A.P."/>
            <person name="Shinohara A."/>
            <person name="Yoshida Y."/>
            <person name="Fujiwara M."/>
            <person name="Mori M."/>
            <person name="Tomita M."/>
            <person name="Arakawa K."/>
        </authorList>
    </citation>
    <scope>NUCLEOTIDE SEQUENCE [LARGE SCALE GENOMIC DNA]</scope>
</reference>
<dbReference type="EMBL" id="BGPR01000138">
    <property type="protein sequence ID" value="GBL98243.1"/>
    <property type="molecule type" value="Genomic_DNA"/>
</dbReference>
<keyword evidence="2" id="KW-1185">Reference proteome</keyword>
<name>A0A4Y2C286_ARAVE</name>
<gene>
    <name evidence="1" type="ORF">AVEN_174051_1</name>
</gene>
<dbReference type="AlphaFoldDB" id="A0A4Y2C286"/>
<protein>
    <submittedName>
        <fullName evidence="1">Uncharacterized protein</fullName>
    </submittedName>
</protein>
<dbReference type="Proteomes" id="UP000499080">
    <property type="component" value="Unassembled WGS sequence"/>
</dbReference>